<dbReference type="InterPro" id="IPR006121">
    <property type="entry name" value="HMA_dom"/>
</dbReference>
<protein>
    <recommendedName>
        <fullName evidence="1">HMA domain-containing protein</fullName>
    </recommendedName>
</protein>
<dbReference type="InterPro" id="IPR000428">
    <property type="entry name" value="Cu-bd"/>
</dbReference>
<organism evidence="2 3">
    <name type="scientific">Paenibacillus albidus</name>
    <dbReference type="NCBI Taxonomy" id="2041023"/>
    <lineage>
        <taxon>Bacteria</taxon>
        <taxon>Bacillati</taxon>
        <taxon>Bacillota</taxon>
        <taxon>Bacilli</taxon>
        <taxon>Bacillales</taxon>
        <taxon>Paenibacillaceae</taxon>
        <taxon>Paenibacillus</taxon>
    </lineage>
</organism>
<keyword evidence="3" id="KW-1185">Reference proteome</keyword>
<dbReference type="AlphaFoldDB" id="A0A917C2H7"/>
<proteinExistence type="predicted"/>
<evidence type="ECO:0000313" key="3">
    <source>
        <dbReference type="Proteomes" id="UP000637643"/>
    </source>
</evidence>
<reference evidence="2" key="1">
    <citation type="journal article" date="2014" name="Int. J. Syst. Evol. Microbiol.">
        <title>Complete genome sequence of Corynebacterium casei LMG S-19264T (=DSM 44701T), isolated from a smear-ripened cheese.</title>
        <authorList>
            <consortium name="US DOE Joint Genome Institute (JGI-PGF)"/>
            <person name="Walter F."/>
            <person name="Albersmeier A."/>
            <person name="Kalinowski J."/>
            <person name="Ruckert C."/>
        </authorList>
    </citation>
    <scope>NUCLEOTIDE SEQUENCE</scope>
    <source>
        <strain evidence="2">CGMCC 1.16134</strain>
    </source>
</reference>
<dbReference type="Proteomes" id="UP000637643">
    <property type="component" value="Unassembled WGS sequence"/>
</dbReference>
<dbReference type="PRINTS" id="PR00944">
    <property type="entry name" value="CUEXPORT"/>
</dbReference>
<dbReference type="GO" id="GO:0005507">
    <property type="term" value="F:copper ion binding"/>
    <property type="evidence" value="ECO:0007669"/>
    <property type="project" value="InterPro"/>
</dbReference>
<dbReference type="Pfam" id="PF00403">
    <property type="entry name" value="HMA"/>
    <property type="match status" value="1"/>
</dbReference>
<dbReference type="SUPFAM" id="SSF55008">
    <property type="entry name" value="HMA, heavy metal-associated domain"/>
    <property type="match status" value="1"/>
</dbReference>
<sequence length="115" mass="12705">MNMKESKASPQTGSYLIGKEKLAIALRLNRIEGQIRNQEQINPIKERVNMIKQTLQVEGMSCQHCVISIEGALKEIGAAGKVNLASGTVDVEYEENQVSIETVKEAIEEQGYDVV</sequence>
<gene>
    <name evidence="2" type="ORF">GCM10010912_09780</name>
</gene>
<dbReference type="CDD" id="cd00371">
    <property type="entry name" value="HMA"/>
    <property type="match status" value="1"/>
</dbReference>
<evidence type="ECO:0000313" key="2">
    <source>
        <dbReference type="EMBL" id="GGF66860.1"/>
    </source>
</evidence>
<reference evidence="2" key="2">
    <citation type="submission" date="2020-09" db="EMBL/GenBank/DDBJ databases">
        <authorList>
            <person name="Sun Q."/>
            <person name="Zhou Y."/>
        </authorList>
    </citation>
    <scope>NUCLEOTIDE SEQUENCE</scope>
    <source>
        <strain evidence="2">CGMCC 1.16134</strain>
    </source>
</reference>
<dbReference type="InterPro" id="IPR036163">
    <property type="entry name" value="HMA_dom_sf"/>
</dbReference>
<dbReference type="InterPro" id="IPR006122">
    <property type="entry name" value="HMA_Cu_ion-bd"/>
</dbReference>
<comment type="caution">
    <text evidence="2">The sequence shown here is derived from an EMBL/GenBank/DDBJ whole genome shotgun (WGS) entry which is preliminary data.</text>
</comment>
<dbReference type="EMBL" id="BMKR01000003">
    <property type="protein sequence ID" value="GGF66860.1"/>
    <property type="molecule type" value="Genomic_DNA"/>
</dbReference>
<accession>A0A917C2H7</accession>
<dbReference type="GO" id="GO:0006825">
    <property type="term" value="P:copper ion transport"/>
    <property type="evidence" value="ECO:0007669"/>
    <property type="project" value="InterPro"/>
</dbReference>
<name>A0A917C2H7_9BACL</name>
<dbReference type="NCBIfam" id="TIGR00003">
    <property type="entry name" value="copper ion binding protein"/>
    <property type="match status" value="1"/>
</dbReference>
<dbReference type="PROSITE" id="PS50846">
    <property type="entry name" value="HMA_2"/>
    <property type="match status" value="1"/>
</dbReference>
<evidence type="ECO:0000259" key="1">
    <source>
        <dbReference type="PROSITE" id="PS50846"/>
    </source>
</evidence>
<feature type="domain" description="HMA" evidence="1">
    <location>
        <begin position="51"/>
        <end position="115"/>
    </location>
</feature>
<dbReference type="Gene3D" id="3.30.70.100">
    <property type="match status" value="1"/>
</dbReference>